<comment type="subcellular location">
    <subcellularLocation>
        <location evidence="1">Periplasm</location>
    </subcellularLocation>
</comment>
<evidence type="ECO:0000313" key="10">
    <source>
        <dbReference type="EMBL" id="MFC5421580.1"/>
    </source>
</evidence>
<keyword evidence="4" id="KW-0732">Signal</keyword>
<dbReference type="SUPFAM" id="SSF46626">
    <property type="entry name" value="Cytochrome c"/>
    <property type="match status" value="2"/>
</dbReference>
<keyword evidence="3 8" id="KW-0479">Metal-binding</keyword>
<organism evidence="10 11">
    <name type="scientific">Bosea eneae</name>
    <dbReference type="NCBI Taxonomy" id="151454"/>
    <lineage>
        <taxon>Bacteria</taxon>
        <taxon>Pseudomonadati</taxon>
        <taxon>Pseudomonadota</taxon>
        <taxon>Alphaproteobacteria</taxon>
        <taxon>Hyphomicrobiales</taxon>
        <taxon>Boseaceae</taxon>
        <taxon>Bosea</taxon>
    </lineage>
</organism>
<keyword evidence="5" id="KW-0574">Periplasm</keyword>
<evidence type="ECO:0000256" key="5">
    <source>
        <dbReference type="ARBA" id="ARBA00022764"/>
    </source>
</evidence>
<dbReference type="Gene3D" id="1.10.760.10">
    <property type="entry name" value="Cytochrome c-like domain"/>
    <property type="match status" value="2"/>
</dbReference>
<dbReference type="Pfam" id="PF00034">
    <property type="entry name" value="Cytochrom_C"/>
    <property type="match status" value="1"/>
</dbReference>
<keyword evidence="7 8" id="KW-0408">Iron</keyword>
<dbReference type="InterPro" id="IPR036909">
    <property type="entry name" value="Cyt_c-like_dom_sf"/>
</dbReference>
<dbReference type="PANTHER" id="PTHR30600">
    <property type="entry name" value="CYTOCHROME C PEROXIDASE-RELATED"/>
    <property type="match status" value="1"/>
</dbReference>
<name>A0ABW0IWE8_9HYPH</name>
<dbReference type="InterPro" id="IPR009056">
    <property type="entry name" value="Cyt_c-like_dom"/>
</dbReference>
<dbReference type="PANTHER" id="PTHR30600:SF10">
    <property type="entry name" value="BLL6722 PROTEIN"/>
    <property type="match status" value="1"/>
</dbReference>
<evidence type="ECO:0000256" key="6">
    <source>
        <dbReference type="ARBA" id="ARBA00023002"/>
    </source>
</evidence>
<comment type="caution">
    <text evidence="10">The sequence shown here is derived from an EMBL/GenBank/DDBJ whole genome shotgun (WGS) entry which is preliminary data.</text>
</comment>
<dbReference type="EMBL" id="JBHSLW010000029">
    <property type="protein sequence ID" value="MFC5421580.1"/>
    <property type="molecule type" value="Genomic_DNA"/>
</dbReference>
<dbReference type="GO" id="GO:0004601">
    <property type="term" value="F:peroxidase activity"/>
    <property type="evidence" value="ECO:0007669"/>
    <property type="project" value="UniProtKB-KW"/>
</dbReference>
<protein>
    <submittedName>
        <fullName evidence="10">Cytochrome-c peroxidase</fullName>
    </submittedName>
</protein>
<evidence type="ECO:0000256" key="3">
    <source>
        <dbReference type="ARBA" id="ARBA00022723"/>
    </source>
</evidence>
<dbReference type="RefSeq" id="WP_377799862.1">
    <property type="nucleotide sequence ID" value="NZ_JBHSLW010000029.1"/>
</dbReference>
<evidence type="ECO:0000256" key="8">
    <source>
        <dbReference type="PROSITE-ProRule" id="PRU00433"/>
    </source>
</evidence>
<keyword evidence="2 8" id="KW-0349">Heme</keyword>
<dbReference type="PROSITE" id="PS51257">
    <property type="entry name" value="PROKAR_LIPOPROTEIN"/>
    <property type="match status" value="1"/>
</dbReference>
<evidence type="ECO:0000259" key="9">
    <source>
        <dbReference type="PROSITE" id="PS51007"/>
    </source>
</evidence>
<evidence type="ECO:0000313" key="11">
    <source>
        <dbReference type="Proteomes" id="UP001596053"/>
    </source>
</evidence>
<dbReference type="InterPro" id="IPR051395">
    <property type="entry name" value="Cytochrome_c_Peroxidase/MauG"/>
</dbReference>
<dbReference type="PIRSF" id="PIRSF000294">
    <property type="entry name" value="Cytochrome-c_peroxidase"/>
    <property type="match status" value="1"/>
</dbReference>
<reference evidence="11" key="1">
    <citation type="journal article" date="2019" name="Int. J. Syst. Evol. Microbiol.">
        <title>The Global Catalogue of Microorganisms (GCM) 10K type strain sequencing project: providing services to taxonomists for standard genome sequencing and annotation.</title>
        <authorList>
            <consortium name="The Broad Institute Genomics Platform"/>
            <consortium name="The Broad Institute Genome Sequencing Center for Infectious Disease"/>
            <person name="Wu L."/>
            <person name="Ma J."/>
        </authorList>
    </citation>
    <scope>NUCLEOTIDE SEQUENCE [LARGE SCALE GENOMIC DNA]</scope>
    <source>
        <strain evidence="11">NCAIM B.01391</strain>
    </source>
</reference>
<feature type="domain" description="Cytochrome c" evidence="9">
    <location>
        <begin position="244"/>
        <end position="365"/>
    </location>
</feature>
<dbReference type="Pfam" id="PF03150">
    <property type="entry name" value="CCP_MauG"/>
    <property type="match status" value="1"/>
</dbReference>
<keyword evidence="6" id="KW-0560">Oxidoreductase</keyword>
<dbReference type="InterPro" id="IPR004852">
    <property type="entry name" value="Di-haem_cyt_c_peroxidsae"/>
</dbReference>
<accession>A0ABW0IWE8</accession>
<dbReference type="Proteomes" id="UP001596053">
    <property type="component" value="Unassembled WGS sequence"/>
</dbReference>
<dbReference type="InterPro" id="IPR026259">
    <property type="entry name" value="MauG/Cytc_peroxidase"/>
</dbReference>
<keyword evidence="11" id="KW-1185">Reference proteome</keyword>
<dbReference type="PROSITE" id="PS51007">
    <property type="entry name" value="CYTC"/>
    <property type="match status" value="1"/>
</dbReference>
<evidence type="ECO:0000256" key="1">
    <source>
        <dbReference type="ARBA" id="ARBA00004418"/>
    </source>
</evidence>
<evidence type="ECO:0000256" key="4">
    <source>
        <dbReference type="ARBA" id="ARBA00022729"/>
    </source>
</evidence>
<evidence type="ECO:0000256" key="7">
    <source>
        <dbReference type="ARBA" id="ARBA00023004"/>
    </source>
</evidence>
<proteinExistence type="predicted"/>
<sequence length="381" mass="41127">MARPGAGREEPCSRLRGWRLLAGVGMVLLAGCSTIEPLIESPASLDGEGGALTSEQAEQKARAAARPLDHVSLRAKYRRPAELPDGARASGPVVALGHKLFHSTELSGNRRIACVTCHLPNAAWADRKAKPIADNGRPMARRSQTLYDMAWASAFLWDGRQDSLAGMVSGPIASPDIMGLSLDAMVQRLAFSPEFSADFERVYAGVGPTPETVSDALAGYMNTLRSPATRFDRWVKGDERALTPAELRGFKLFNGKANCVACHSGWRFTDEGFRDIGLKDTGDRGRGRIKPQIESLAFAFKTPTLRGVAERAPYMHDGSIATLEAVIDHYDRGGVRRPSLSPDMFPLGLAAQEKSDLVAFMRSLSGPATSAHQADPEAMPQ</sequence>
<evidence type="ECO:0000256" key="2">
    <source>
        <dbReference type="ARBA" id="ARBA00022617"/>
    </source>
</evidence>
<gene>
    <name evidence="10" type="ORF">ACFPOB_18655</name>
</gene>
<keyword evidence="10" id="KW-0575">Peroxidase</keyword>